<dbReference type="OrthoDB" id="2587356at2759"/>
<keyword evidence="8" id="KW-1185">Reference proteome</keyword>
<dbReference type="InterPro" id="IPR036259">
    <property type="entry name" value="MFS_trans_sf"/>
</dbReference>
<organism evidence="7 8">
    <name type="scientific">Apiotrichum porosum</name>
    <dbReference type="NCBI Taxonomy" id="105984"/>
    <lineage>
        <taxon>Eukaryota</taxon>
        <taxon>Fungi</taxon>
        <taxon>Dikarya</taxon>
        <taxon>Basidiomycota</taxon>
        <taxon>Agaricomycotina</taxon>
        <taxon>Tremellomycetes</taxon>
        <taxon>Trichosporonales</taxon>
        <taxon>Trichosporonaceae</taxon>
        <taxon>Apiotrichum</taxon>
    </lineage>
</organism>
<comment type="subcellular location">
    <subcellularLocation>
        <location evidence="1">Membrane</location>
        <topology evidence="1">Multi-pass membrane protein</topology>
    </subcellularLocation>
</comment>
<feature type="transmembrane region" description="Helical" evidence="5">
    <location>
        <begin position="353"/>
        <end position="374"/>
    </location>
</feature>
<evidence type="ECO:0000313" key="8">
    <source>
        <dbReference type="Proteomes" id="UP000279236"/>
    </source>
</evidence>
<feature type="transmembrane region" description="Helical" evidence="5">
    <location>
        <begin position="90"/>
        <end position="111"/>
    </location>
</feature>
<dbReference type="InterPro" id="IPR005829">
    <property type="entry name" value="Sugar_transporter_CS"/>
</dbReference>
<comment type="caution">
    <text evidence="7">The sequence shown here is derived from an EMBL/GenBank/DDBJ whole genome shotgun (WGS) entry which is preliminary data.</text>
</comment>
<reference evidence="7 8" key="1">
    <citation type="submission" date="2018-11" db="EMBL/GenBank/DDBJ databases">
        <title>Genome sequence of Apiotrichum porosum DSM 27194.</title>
        <authorList>
            <person name="Aliyu H."/>
            <person name="Gorte O."/>
            <person name="Ochsenreither K."/>
        </authorList>
    </citation>
    <scope>NUCLEOTIDE SEQUENCE [LARGE SCALE GENOMIC DNA]</scope>
    <source>
        <strain evidence="7 8">DSM 27194</strain>
    </source>
</reference>
<feature type="transmembrane region" description="Helical" evidence="5">
    <location>
        <begin position="381"/>
        <end position="401"/>
    </location>
</feature>
<dbReference type="Pfam" id="PF07690">
    <property type="entry name" value="MFS_1"/>
    <property type="match status" value="1"/>
</dbReference>
<sequence length="591" mass="63205">MDKHQLDHIEYVTNDEGDLSYAVDPVDAQQLTVLDSMGQDPNERQAIPLKAILVILVTAVAQFNNTWYAVAPASNAYTIAAALNGNDKRIWIVQAAGIPSIVTGPIVAIIADLYGRRNAMVILSLLGAIASIVCMTAHNIDVVIVGQTLNGVAAGISGLLFAVPSEVVPTHYRSIIQGILSVFAGMGAIGALIFVSLAVDNDPVDGWRWTWRAQLICNGLMFLGYAFLYNPPPRTHSGLTRWQRFTHLDWVGYGLLTGGLAPLLMGFAWASDINYGWSDPHAYGCVVAGAVVIWEWKGTSTGFLHHAMFRQGNNFALLIFTFAVEGHMFYAINNMYSAEAVGVWFATAPALKQAASMIPMFACTMVFTPMFAIYSTLRKDLKWPVVFGILAFLVATIGLATTTAESWIRALAFNGVAGLGFSSLLMMLMTLVQLSAPPLFIGAASSLAISARFLGGTVGYGISSVIYNNIYNARMPAKVAAAVAPLGFDMRNIGALIVGLLSHDTSSVPGLTPEVLGAASAANAEASSYAYNRIWWATIPAVVLALVGIMLIKDPAYKMDWVVDAPLEKVQHVHGSGKAAEEGAIKAAEAK</sequence>
<feature type="transmembrane region" description="Helical" evidence="5">
    <location>
        <begin position="175"/>
        <end position="199"/>
    </location>
</feature>
<dbReference type="PROSITE" id="PS50850">
    <property type="entry name" value="MFS"/>
    <property type="match status" value="1"/>
</dbReference>
<evidence type="ECO:0000259" key="6">
    <source>
        <dbReference type="PROSITE" id="PS50850"/>
    </source>
</evidence>
<evidence type="ECO:0000256" key="2">
    <source>
        <dbReference type="ARBA" id="ARBA00022692"/>
    </source>
</evidence>
<accession>A0A427XF19</accession>
<keyword evidence="2 5" id="KW-0812">Transmembrane</keyword>
<dbReference type="PANTHER" id="PTHR23501:SF195">
    <property type="entry name" value="PEP5"/>
    <property type="match status" value="1"/>
</dbReference>
<evidence type="ECO:0000256" key="4">
    <source>
        <dbReference type="ARBA" id="ARBA00023136"/>
    </source>
</evidence>
<dbReference type="SUPFAM" id="SSF103473">
    <property type="entry name" value="MFS general substrate transporter"/>
    <property type="match status" value="1"/>
</dbReference>
<feature type="transmembrane region" description="Helical" evidence="5">
    <location>
        <begin position="250"/>
        <end position="269"/>
    </location>
</feature>
<dbReference type="GO" id="GO:0005886">
    <property type="term" value="C:plasma membrane"/>
    <property type="evidence" value="ECO:0007669"/>
    <property type="project" value="TreeGrafter"/>
</dbReference>
<dbReference type="InterPro" id="IPR020846">
    <property type="entry name" value="MFS_dom"/>
</dbReference>
<dbReference type="PROSITE" id="PS00216">
    <property type="entry name" value="SUGAR_TRANSPORT_1"/>
    <property type="match status" value="1"/>
</dbReference>
<feature type="transmembrane region" description="Helical" evidence="5">
    <location>
        <begin position="315"/>
        <end position="333"/>
    </location>
</feature>
<protein>
    <recommendedName>
        <fullName evidence="6">Major facilitator superfamily (MFS) profile domain-containing protein</fullName>
    </recommendedName>
</protein>
<keyword evidence="4 5" id="KW-0472">Membrane</keyword>
<feature type="transmembrane region" description="Helical" evidence="5">
    <location>
        <begin position="211"/>
        <end position="229"/>
    </location>
</feature>
<dbReference type="Proteomes" id="UP000279236">
    <property type="component" value="Unassembled WGS sequence"/>
</dbReference>
<feature type="transmembrane region" description="Helical" evidence="5">
    <location>
        <begin position="407"/>
        <end position="432"/>
    </location>
</feature>
<evidence type="ECO:0000256" key="1">
    <source>
        <dbReference type="ARBA" id="ARBA00004141"/>
    </source>
</evidence>
<feature type="transmembrane region" description="Helical" evidence="5">
    <location>
        <begin position="439"/>
        <end position="462"/>
    </location>
</feature>
<evidence type="ECO:0000256" key="5">
    <source>
        <dbReference type="SAM" id="Phobius"/>
    </source>
</evidence>
<feature type="domain" description="Major facilitator superfamily (MFS) profile" evidence="6">
    <location>
        <begin position="54"/>
        <end position="506"/>
    </location>
</feature>
<dbReference type="InterPro" id="IPR011701">
    <property type="entry name" value="MFS"/>
</dbReference>
<name>A0A427XF19_9TREE</name>
<dbReference type="AlphaFoldDB" id="A0A427XF19"/>
<proteinExistence type="predicted"/>
<feature type="transmembrane region" description="Helical" evidence="5">
    <location>
        <begin position="144"/>
        <end position="163"/>
    </location>
</feature>
<gene>
    <name evidence="7" type="ORF">EHS24_003625</name>
</gene>
<keyword evidence="3 5" id="KW-1133">Transmembrane helix</keyword>
<evidence type="ECO:0000256" key="3">
    <source>
        <dbReference type="ARBA" id="ARBA00022989"/>
    </source>
</evidence>
<dbReference type="GeneID" id="39588168"/>
<dbReference type="Gene3D" id="1.20.1250.20">
    <property type="entry name" value="MFS general substrate transporter like domains"/>
    <property type="match status" value="1"/>
</dbReference>
<dbReference type="PANTHER" id="PTHR23501">
    <property type="entry name" value="MAJOR FACILITATOR SUPERFAMILY"/>
    <property type="match status" value="1"/>
</dbReference>
<feature type="transmembrane region" description="Helical" evidence="5">
    <location>
        <begin position="51"/>
        <end position="70"/>
    </location>
</feature>
<dbReference type="GO" id="GO:0022857">
    <property type="term" value="F:transmembrane transporter activity"/>
    <property type="evidence" value="ECO:0007669"/>
    <property type="project" value="InterPro"/>
</dbReference>
<evidence type="ECO:0000313" key="7">
    <source>
        <dbReference type="EMBL" id="RSH77314.1"/>
    </source>
</evidence>
<feature type="transmembrane region" description="Helical" evidence="5">
    <location>
        <begin position="534"/>
        <end position="552"/>
    </location>
</feature>
<feature type="transmembrane region" description="Helical" evidence="5">
    <location>
        <begin position="118"/>
        <end position="138"/>
    </location>
</feature>
<dbReference type="EMBL" id="RSCE01000017">
    <property type="protein sequence ID" value="RSH77314.1"/>
    <property type="molecule type" value="Genomic_DNA"/>
</dbReference>
<dbReference type="RefSeq" id="XP_028472461.1">
    <property type="nucleotide sequence ID" value="XM_028619287.1"/>
</dbReference>